<dbReference type="CTD" id="20241688"/>
<reference evidence="3 4" key="1">
    <citation type="journal article" date="2013" name="Nature">
        <title>Insights into bilaterian evolution from three spiralian genomes.</title>
        <authorList>
            <person name="Simakov O."/>
            <person name="Marletaz F."/>
            <person name="Cho S.J."/>
            <person name="Edsinger-Gonzales E."/>
            <person name="Havlak P."/>
            <person name="Hellsten U."/>
            <person name="Kuo D.H."/>
            <person name="Larsson T."/>
            <person name="Lv J."/>
            <person name="Arendt D."/>
            <person name="Savage R."/>
            <person name="Osoegawa K."/>
            <person name="de Jong P."/>
            <person name="Grimwood J."/>
            <person name="Chapman J.A."/>
            <person name="Shapiro H."/>
            <person name="Aerts A."/>
            <person name="Otillar R.P."/>
            <person name="Terry A.Y."/>
            <person name="Boore J.L."/>
            <person name="Grigoriev I.V."/>
            <person name="Lindberg D.R."/>
            <person name="Seaver E.C."/>
            <person name="Weisblat D.A."/>
            <person name="Putnam N.H."/>
            <person name="Rokhsar D.S."/>
        </authorList>
    </citation>
    <scope>NUCLEOTIDE SEQUENCE [LARGE SCALE GENOMIC DNA]</scope>
</reference>
<dbReference type="EMBL" id="KB199929">
    <property type="protein sequence ID" value="ESP03681.1"/>
    <property type="molecule type" value="Genomic_DNA"/>
</dbReference>
<evidence type="ECO:0000313" key="3">
    <source>
        <dbReference type="EMBL" id="ESP03681.1"/>
    </source>
</evidence>
<feature type="region of interest" description="Disordered" evidence="1">
    <location>
        <begin position="512"/>
        <end position="555"/>
    </location>
</feature>
<dbReference type="PANTHER" id="PTHR46345:SF8">
    <property type="entry name" value="FORMIN 3, ISOFORM B"/>
    <property type="match status" value="1"/>
</dbReference>
<dbReference type="GeneID" id="20241688"/>
<evidence type="ECO:0000313" key="4">
    <source>
        <dbReference type="Proteomes" id="UP000030746"/>
    </source>
</evidence>
<dbReference type="GO" id="GO:0030036">
    <property type="term" value="P:actin cytoskeleton organization"/>
    <property type="evidence" value="ECO:0007669"/>
    <property type="project" value="InterPro"/>
</dbReference>
<dbReference type="Gene3D" id="1.25.10.10">
    <property type="entry name" value="Leucine-rich Repeat Variant"/>
    <property type="match status" value="1"/>
</dbReference>
<proteinExistence type="predicted"/>
<evidence type="ECO:0000259" key="2">
    <source>
        <dbReference type="SMART" id="SM01140"/>
    </source>
</evidence>
<accession>V4B7T4</accession>
<feature type="region of interest" description="Disordered" evidence="1">
    <location>
        <begin position="29"/>
        <end position="70"/>
    </location>
</feature>
<sequence>MAGTTNNDNDKNRISLFRKLFSSSRKIKEHVASSENVEGSTLFLDPPTTREELPERNNSSGESTDCHSNKVDAHVSLNRVDPLEYPTNISKLCELIHSTSVNEEIVEINTDMIEITQQCDPSSKDFSNRESTYTSTGLFYVAEDQNLELLSDLLNESSVSSSVEDGACLTSGSCKDDFEAESNVVMKCKREQSAEPTLDSIRLSSVLHSPEIDGSDTLFLSEMKYTEQQDEETGAKDDNLTKVEINKIIKEEETSPIETTTPKRAAKSVHGIIRKVSTFLWGRRHRDDMEAEEYEEGQVAEMENEDAPSSSIDLSSSEKSSSLENDHTLEKDESVEDVGYTGEKSEADDSEMNNLADDILGHVVDNYKLQSCEVDPLGLKECNGVDIANVNQTNNSDAHDTFGKSITDITWKGDELNPEKEMEEVNNNSEIEEKLVEPIKIKENMAEKETPKVEEKCENIKDKDNTVENSGVTNMSAAEEFHEASSDEICKTPVDDEIFSMSNEYLSELSDVQKMEDSGSQSSESNPASSSDDPLSGDPNKKPKEPKNKMRKMLKRKVEKSLSNADFDLCEPEICVSVLSIPSVKSLTALKKKITKGEKAWIQGFLDAKGLDALLDNVDTMSSRRVTNLSDALMLLECVSCIKSVSNSKLGLEALVHDGGNSKRIIKGE</sequence>
<feature type="compositionally biased region" description="Basic and acidic residues" evidence="1">
    <location>
        <begin position="539"/>
        <end position="548"/>
    </location>
</feature>
<dbReference type="HOGENOM" id="CLU_410662_0_0_1"/>
<dbReference type="SMART" id="SM01140">
    <property type="entry name" value="Drf_GBD"/>
    <property type="match status" value="1"/>
</dbReference>
<feature type="compositionally biased region" description="Low complexity" evidence="1">
    <location>
        <begin position="309"/>
        <end position="322"/>
    </location>
</feature>
<name>V4B7T4_LOTGI</name>
<dbReference type="InterPro" id="IPR016024">
    <property type="entry name" value="ARM-type_fold"/>
</dbReference>
<keyword evidence="4" id="KW-1185">Reference proteome</keyword>
<organism evidence="3 4">
    <name type="scientific">Lottia gigantea</name>
    <name type="common">Giant owl limpet</name>
    <dbReference type="NCBI Taxonomy" id="225164"/>
    <lineage>
        <taxon>Eukaryota</taxon>
        <taxon>Metazoa</taxon>
        <taxon>Spiralia</taxon>
        <taxon>Lophotrochozoa</taxon>
        <taxon>Mollusca</taxon>
        <taxon>Gastropoda</taxon>
        <taxon>Patellogastropoda</taxon>
        <taxon>Lottioidea</taxon>
        <taxon>Lottiidae</taxon>
        <taxon>Lottia</taxon>
    </lineage>
</organism>
<dbReference type="InterPro" id="IPR011989">
    <property type="entry name" value="ARM-like"/>
</dbReference>
<dbReference type="OrthoDB" id="26518at2759"/>
<dbReference type="PANTHER" id="PTHR46345">
    <property type="entry name" value="INVERTED FORMIN-2"/>
    <property type="match status" value="1"/>
</dbReference>
<protein>
    <recommendedName>
        <fullName evidence="2">Formin GTPase-binding domain-containing protein</fullName>
    </recommendedName>
</protein>
<dbReference type="AlphaFoldDB" id="V4B7T4"/>
<dbReference type="InterPro" id="IPR010473">
    <property type="entry name" value="GTPase-bd"/>
</dbReference>
<dbReference type="SUPFAM" id="SSF48371">
    <property type="entry name" value="ARM repeat"/>
    <property type="match status" value="1"/>
</dbReference>
<feature type="compositionally biased region" description="Acidic residues" evidence="1">
    <location>
        <begin position="290"/>
        <end position="306"/>
    </location>
</feature>
<feature type="compositionally biased region" description="Low complexity" evidence="1">
    <location>
        <begin position="518"/>
        <end position="531"/>
    </location>
</feature>
<dbReference type="GO" id="GO:0003779">
    <property type="term" value="F:actin binding"/>
    <property type="evidence" value="ECO:0007669"/>
    <property type="project" value="InterPro"/>
</dbReference>
<feature type="domain" description="Formin GTPase-binding" evidence="2">
    <location>
        <begin position="490"/>
        <end position="666"/>
    </location>
</feature>
<dbReference type="GO" id="GO:0031267">
    <property type="term" value="F:small GTPase binding"/>
    <property type="evidence" value="ECO:0007669"/>
    <property type="project" value="InterPro"/>
</dbReference>
<dbReference type="Proteomes" id="UP000030746">
    <property type="component" value="Unassembled WGS sequence"/>
</dbReference>
<evidence type="ECO:0000256" key="1">
    <source>
        <dbReference type="SAM" id="MobiDB-lite"/>
    </source>
</evidence>
<gene>
    <name evidence="3" type="ORF">LOTGIDRAFT_171213</name>
</gene>
<feature type="region of interest" description="Disordered" evidence="1">
    <location>
        <begin position="290"/>
        <end position="350"/>
    </location>
</feature>
<dbReference type="RefSeq" id="XP_009045655.1">
    <property type="nucleotide sequence ID" value="XM_009047407.1"/>
</dbReference>
<dbReference type="KEGG" id="lgi:LOTGIDRAFT_171213"/>